<keyword evidence="4" id="KW-0812">Transmembrane</keyword>
<evidence type="ECO:0000256" key="7">
    <source>
        <dbReference type="ARBA" id="ARBA00023002"/>
    </source>
</evidence>
<keyword evidence="3 11" id="KW-0349">Heme</keyword>
<keyword evidence="6" id="KW-1133">Transmembrane helix</keyword>
<evidence type="ECO:0008006" key="15">
    <source>
        <dbReference type="Google" id="ProtNLM"/>
    </source>
</evidence>
<evidence type="ECO:0000256" key="3">
    <source>
        <dbReference type="ARBA" id="ARBA00022617"/>
    </source>
</evidence>
<dbReference type="Gene3D" id="1.10.630.10">
    <property type="entry name" value="Cytochrome P450"/>
    <property type="match status" value="1"/>
</dbReference>
<dbReference type="InterPro" id="IPR050665">
    <property type="entry name" value="Cytochrome_P450_Monooxygen"/>
</dbReference>
<evidence type="ECO:0000256" key="6">
    <source>
        <dbReference type="ARBA" id="ARBA00022989"/>
    </source>
</evidence>
<keyword evidence="10" id="KW-0472">Membrane</keyword>
<dbReference type="GO" id="GO:0016020">
    <property type="term" value="C:membrane"/>
    <property type="evidence" value="ECO:0007669"/>
    <property type="project" value="UniProtKB-SubCell"/>
</dbReference>
<dbReference type="PROSITE" id="PS00086">
    <property type="entry name" value="CYTOCHROME_P450"/>
    <property type="match status" value="1"/>
</dbReference>
<evidence type="ECO:0000313" key="13">
    <source>
        <dbReference type="EMBL" id="CAI0474493.1"/>
    </source>
</evidence>
<evidence type="ECO:0000256" key="11">
    <source>
        <dbReference type="PIRSR" id="PIRSR602403-1"/>
    </source>
</evidence>
<organism evidence="13 14">
    <name type="scientific">Linum tenue</name>
    <dbReference type="NCBI Taxonomy" id="586396"/>
    <lineage>
        <taxon>Eukaryota</taxon>
        <taxon>Viridiplantae</taxon>
        <taxon>Streptophyta</taxon>
        <taxon>Embryophyta</taxon>
        <taxon>Tracheophyta</taxon>
        <taxon>Spermatophyta</taxon>
        <taxon>Magnoliopsida</taxon>
        <taxon>eudicotyledons</taxon>
        <taxon>Gunneridae</taxon>
        <taxon>Pentapetalae</taxon>
        <taxon>rosids</taxon>
        <taxon>fabids</taxon>
        <taxon>Malpighiales</taxon>
        <taxon>Linaceae</taxon>
        <taxon>Linum</taxon>
    </lineage>
</organism>
<dbReference type="EMBL" id="CAMGYJ010000009">
    <property type="protein sequence ID" value="CAI0474493.1"/>
    <property type="molecule type" value="Genomic_DNA"/>
</dbReference>
<reference evidence="13" key="1">
    <citation type="submission" date="2022-08" db="EMBL/GenBank/DDBJ databases">
        <authorList>
            <person name="Gutierrez-Valencia J."/>
        </authorList>
    </citation>
    <scope>NUCLEOTIDE SEQUENCE</scope>
</reference>
<keyword evidence="8 11" id="KW-0408">Iron</keyword>
<comment type="subcellular location">
    <subcellularLocation>
        <location evidence="1">Membrane</location>
        <topology evidence="1">Single-pass membrane protein</topology>
    </subcellularLocation>
</comment>
<keyword evidence="9 12" id="KW-0503">Monooxygenase</keyword>
<keyword evidence="5 11" id="KW-0479">Metal-binding</keyword>
<dbReference type="GO" id="GO:0020037">
    <property type="term" value="F:heme binding"/>
    <property type="evidence" value="ECO:0007669"/>
    <property type="project" value="InterPro"/>
</dbReference>
<evidence type="ECO:0000256" key="10">
    <source>
        <dbReference type="ARBA" id="ARBA00023136"/>
    </source>
</evidence>
<comment type="similarity">
    <text evidence="2 12">Belongs to the cytochrome P450 family.</text>
</comment>
<gene>
    <name evidence="13" type="ORF">LITE_LOCUS40063</name>
</gene>
<dbReference type="PANTHER" id="PTHR24282">
    <property type="entry name" value="CYTOCHROME P450 FAMILY MEMBER"/>
    <property type="match status" value="1"/>
</dbReference>
<name>A0AAV0PTI6_9ROSI</name>
<evidence type="ECO:0000256" key="4">
    <source>
        <dbReference type="ARBA" id="ARBA00022692"/>
    </source>
</evidence>
<dbReference type="InterPro" id="IPR002403">
    <property type="entry name" value="Cyt_P450_E_grp-IV"/>
</dbReference>
<dbReference type="Pfam" id="PF00067">
    <property type="entry name" value="p450"/>
    <property type="match status" value="1"/>
</dbReference>
<dbReference type="InterPro" id="IPR036396">
    <property type="entry name" value="Cyt_P450_sf"/>
</dbReference>
<dbReference type="SUPFAM" id="SSF48264">
    <property type="entry name" value="Cytochrome P450"/>
    <property type="match status" value="1"/>
</dbReference>
<evidence type="ECO:0000256" key="8">
    <source>
        <dbReference type="ARBA" id="ARBA00023004"/>
    </source>
</evidence>
<comment type="caution">
    <text evidence="13">The sequence shown here is derived from an EMBL/GenBank/DDBJ whole genome shotgun (WGS) entry which is preliminary data.</text>
</comment>
<dbReference type="PANTHER" id="PTHR24282:SF135">
    <property type="entry name" value="CYTOCHROME P450 709B2"/>
    <property type="match status" value="1"/>
</dbReference>
<comment type="cofactor">
    <cofactor evidence="11">
        <name>heme</name>
        <dbReference type="ChEBI" id="CHEBI:30413"/>
    </cofactor>
</comment>
<dbReference type="Proteomes" id="UP001154282">
    <property type="component" value="Unassembled WGS sequence"/>
</dbReference>
<evidence type="ECO:0000256" key="12">
    <source>
        <dbReference type="RuleBase" id="RU000461"/>
    </source>
</evidence>
<dbReference type="GO" id="GO:0004497">
    <property type="term" value="F:monooxygenase activity"/>
    <property type="evidence" value="ECO:0007669"/>
    <property type="project" value="UniProtKB-KW"/>
</dbReference>
<dbReference type="GO" id="GO:0005506">
    <property type="term" value="F:iron ion binding"/>
    <property type="evidence" value="ECO:0007669"/>
    <property type="project" value="InterPro"/>
</dbReference>
<evidence type="ECO:0000256" key="2">
    <source>
        <dbReference type="ARBA" id="ARBA00010617"/>
    </source>
</evidence>
<feature type="binding site" description="axial binding residue" evidence="11">
    <location>
        <position position="337"/>
    </location>
    <ligand>
        <name>heme</name>
        <dbReference type="ChEBI" id="CHEBI:30413"/>
    </ligand>
    <ligandPart>
        <name>Fe</name>
        <dbReference type="ChEBI" id="CHEBI:18248"/>
    </ligandPart>
</feature>
<proteinExistence type="inferred from homology"/>
<evidence type="ECO:0000256" key="1">
    <source>
        <dbReference type="ARBA" id="ARBA00004167"/>
    </source>
</evidence>
<dbReference type="GO" id="GO:0016705">
    <property type="term" value="F:oxidoreductase activity, acting on paired donors, with incorporation or reduction of molecular oxygen"/>
    <property type="evidence" value="ECO:0007669"/>
    <property type="project" value="InterPro"/>
</dbReference>
<keyword evidence="14" id="KW-1185">Reference proteome</keyword>
<evidence type="ECO:0000313" key="14">
    <source>
        <dbReference type="Proteomes" id="UP001154282"/>
    </source>
</evidence>
<sequence length="389" mass="43789">GETLVYWHGSLPRVTVTDPELVKQILSNKFGFYVKLKFKPSPVVGNGLVLLDGPLWARRRRLLRPAFSMEKLKVSLSLPLRLTADIICHTAFGSSYRQGKQAFLAMKQLQRLTVAKLGGVLIPGSQYLPTPSNMETWKLERLLENSLMNIIRNKIASKPQNGGYGDDLLGMMIEASETTQGAKMNMNEIVDECKTFFFAGHETTSNLLTWTIFLLTMNKEWQQKLREEVLKECGMEIPDADSLYKLELVNLVLLETLRLYSPAIELSRVASQDIKLGRLDIPKGTILSIPIVKIHRSKEMWGDDANEFKPMRFVNGVSMAATHPNAFLPFGMGPRVCIGQNFAMMEAKSVLALLLQRFSFTLSPDYKHTPTNNLTLQPQYGLPVFVNPV</sequence>
<accession>A0AAV0PTI6</accession>
<dbReference type="InterPro" id="IPR017972">
    <property type="entry name" value="Cyt_P450_CS"/>
</dbReference>
<evidence type="ECO:0000256" key="5">
    <source>
        <dbReference type="ARBA" id="ARBA00022723"/>
    </source>
</evidence>
<dbReference type="PRINTS" id="PR00465">
    <property type="entry name" value="EP450IV"/>
</dbReference>
<evidence type="ECO:0000256" key="9">
    <source>
        <dbReference type="ARBA" id="ARBA00023033"/>
    </source>
</evidence>
<dbReference type="AlphaFoldDB" id="A0AAV0PTI6"/>
<protein>
    <recommendedName>
        <fullName evidence="15">Cytochrome P450</fullName>
    </recommendedName>
</protein>
<keyword evidence="7 12" id="KW-0560">Oxidoreductase</keyword>
<dbReference type="PRINTS" id="PR00385">
    <property type="entry name" value="P450"/>
</dbReference>
<feature type="non-terminal residue" evidence="13">
    <location>
        <position position="1"/>
    </location>
</feature>
<dbReference type="InterPro" id="IPR001128">
    <property type="entry name" value="Cyt_P450"/>
</dbReference>